<organism evidence="1 2">
    <name type="scientific">Senna tora</name>
    <dbReference type="NCBI Taxonomy" id="362788"/>
    <lineage>
        <taxon>Eukaryota</taxon>
        <taxon>Viridiplantae</taxon>
        <taxon>Streptophyta</taxon>
        <taxon>Embryophyta</taxon>
        <taxon>Tracheophyta</taxon>
        <taxon>Spermatophyta</taxon>
        <taxon>Magnoliopsida</taxon>
        <taxon>eudicotyledons</taxon>
        <taxon>Gunneridae</taxon>
        <taxon>Pentapetalae</taxon>
        <taxon>rosids</taxon>
        <taxon>fabids</taxon>
        <taxon>Fabales</taxon>
        <taxon>Fabaceae</taxon>
        <taxon>Caesalpinioideae</taxon>
        <taxon>Cassia clade</taxon>
        <taxon>Senna</taxon>
    </lineage>
</organism>
<proteinExistence type="predicted"/>
<dbReference type="AlphaFoldDB" id="A0A834U0I9"/>
<name>A0A834U0I9_9FABA</name>
<gene>
    <name evidence="1" type="ORF">G2W53_012359</name>
</gene>
<keyword evidence="2" id="KW-1185">Reference proteome</keyword>
<reference evidence="1" key="1">
    <citation type="submission" date="2020-09" db="EMBL/GenBank/DDBJ databases">
        <title>Genome-Enabled Discovery of Anthraquinone Biosynthesis in Senna tora.</title>
        <authorList>
            <person name="Kang S.-H."/>
            <person name="Pandey R.P."/>
            <person name="Lee C.-M."/>
            <person name="Sim J.-S."/>
            <person name="Jeong J.-T."/>
            <person name="Choi B.-S."/>
            <person name="Jung M."/>
            <person name="Ginzburg D."/>
            <person name="Zhao K."/>
            <person name="Won S.Y."/>
            <person name="Oh T.-J."/>
            <person name="Yu Y."/>
            <person name="Kim N.-H."/>
            <person name="Lee O.R."/>
            <person name="Lee T.-H."/>
            <person name="Bashyal P."/>
            <person name="Kim T.-S."/>
            <person name="Lee W.-H."/>
            <person name="Kawkins C."/>
            <person name="Kim C.-K."/>
            <person name="Kim J.S."/>
            <person name="Ahn B.O."/>
            <person name="Rhee S.Y."/>
            <person name="Sohng J.K."/>
        </authorList>
    </citation>
    <scope>NUCLEOTIDE SEQUENCE</scope>
    <source>
        <tissue evidence="1">Leaf</tissue>
    </source>
</reference>
<sequence length="48" mass="5174">MARSLHKAALLLDSSEGGHAKEVASPFCSAFAVLTWKKQGSSSLRRGW</sequence>
<comment type="caution">
    <text evidence="1">The sequence shown here is derived from an EMBL/GenBank/DDBJ whole genome shotgun (WGS) entry which is preliminary data.</text>
</comment>
<accession>A0A834U0I9</accession>
<protein>
    <submittedName>
        <fullName evidence="1">Uncharacterized protein</fullName>
    </submittedName>
</protein>
<dbReference type="EMBL" id="JAAIUW010000005">
    <property type="protein sequence ID" value="KAF7830026.1"/>
    <property type="molecule type" value="Genomic_DNA"/>
</dbReference>
<evidence type="ECO:0000313" key="2">
    <source>
        <dbReference type="Proteomes" id="UP000634136"/>
    </source>
</evidence>
<dbReference type="Proteomes" id="UP000634136">
    <property type="component" value="Unassembled WGS sequence"/>
</dbReference>
<evidence type="ECO:0000313" key="1">
    <source>
        <dbReference type="EMBL" id="KAF7830026.1"/>
    </source>
</evidence>